<dbReference type="AlphaFoldDB" id="T1BH14"/>
<organism evidence="6">
    <name type="scientific">mine drainage metagenome</name>
    <dbReference type="NCBI Taxonomy" id="410659"/>
    <lineage>
        <taxon>unclassified sequences</taxon>
        <taxon>metagenomes</taxon>
        <taxon>ecological metagenomes</taxon>
    </lineage>
</organism>
<comment type="subcellular location">
    <subcellularLocation>
        <location evidence="1">Membrane</location>
        <topology evidence="1">Multi-pass membrane protein</topology>
    </subcellularLocation>
</comment>
<feature type="non-terminal residue" evidence="6">
    <location>
        <position position="98"/>
    </location>
</feature>
<evidence type="ECO:0000256" key="1">
    <source>
        <dbReference type="ARBA" id="ARBA00004141"/>
    </source>
</evidence>
<dbReference type="InterPro" id="IPR001807">
    <property type="entry name" value="ClC"/>
</dbReference>
<reference evidence="6" key="1">
    <citation type="submission" date="2013-08" db="EMBL/GenBank/DDBJ databases">
        <authorList>
            <person name="Mendez C."/>
            <person name="Richter M."/>
            <person name="Ferrer M."/>
            <person name="Sanchez J."/>
        </authorList>
    </citation>
    <scope>NUCLEOTIDE SEQUENCE</scope>
</reference>
<name>T1BH14_9ZZZZ</name>
<reference evidence="6" key="2">
    <citation type="journal article" date="2014" name="ISME J.">
        <title>Microbial stratification in low pH oxic and suboxic macroscopic growths along an acid mine drainage.</title>
        <authorList>
            <person name="Mendez-Garcia C."/>
            <person name="Mesa V."/>
            <person name="Sprenger R.R."/>
            <person name="Richter M."/>
            <person name="Diez M.S."/>
            <person name="Solano J."/>
            <person name="Bargiela R."/>
            <person name="Golyshina O.V."/>
            <person name="Manteca A."/>
            <person name="Ramos J.L."/>
            <person name="Gallego J.R."/>
            <person name="Llorente I."/>
            <person name="Martins Dos Santos V.A."/>
            <person name="Jensen O.N."/>
            <person name="Pelaez A.I."/>
            <person name="Sanchez J."/>
            <person name="Ferrer M."/>
        </authorList>
    </citation>
    <scope>NUCLEOTIDE SEQUENCE</scope>
</reference>
<evidence type="ECO:0000256" key="5">
    <source>
        <dbReference type="SAM" id="Phobius"/>
    </source>
</evidence>
<dbReference type="Gene3D" id="1.10.3080.10">
    <property type="entry name" value="Clc chloride channel"/>
    <property type="match status" value="1"/>
</dbReference>
<comment type="caution">
    <text evidence="6">The sequence shown here is derived from an EMBL/GenBank/DDBJ whole genome shotgun (WGS) entry which is preliminary data.</text>
</comment>
<evidence type="ECO:0000256" key="4">
    <source>
        <dbReference type="ARBA" id="ARBA00023136"/>
    </source>
</evidence>
<keyword evidence="3 5" id="KW-1133">Transmembrane helix</keyword>
<dbReference type="Pfam" id="PF00654">
    <property type="entry name" value="Voltage_CLC"/>
    <property type="match status" value="1"/>
</dbReference>
<protein>
    <submittedName>
        <fullName evidence="6">Chloride channel, voltage gated</fullName>
    </submittedName>
</protein>
<accession>T1BH14</accession>
<dbReference type="InterPro" id="IPR014743">
    <property type="entry name" value="Cl-channel_core"/>
</dbReference>
<keyword evidence="2 5" id="KW-0812">Transmembrane</keyword>
<sequence>MMAFFGSVSKAPIAVILMVVEMTGSEALLVPAMVAIFIGYYVTGHHHLYEEQVENRLASPSHTTEYFAEFLRHMPVSRALDPEVETISTTATVEAAGF</sequence>
<feature type="transmembrane region" description="Helical" evidence="5">
    <location>
        <begin position="12"/>
        <end position="42"/>
    </location>
</feature>
<dbReference type="GO" id="GO:0015108">
    <property type="term" value="F:chloride transmembrane transporter activity"/>
    <property type="evidence" value="ECO:0007669"/>
    <property type="project" value="InterPro"/>
</dbReference>
<dbReference type="SUPFAM" id="SSF81340">
    <property type="entry name" value="Clc chloride channel"/>
    <property type="match status" value="1"/>
</dbReference>
<evidence type="ECO:0000313" key="6">
    <source>
        <dbReference type="EMBL" id="EQD68942.1"/>
    </source>
</evidence>
<keyword evidence="4 5" id="KW-0472">Membrane</keyword>
<proteinExistence type="predicted"/>
<evidence type="ECO:0000256" key="2">
    <source>
        <dbReference type="ARBA" id="ARBA00022692"/>
    </source>
</evidence>
<dbReference type="GO" id="GO:0016020">
    <property type="term" value="C:membrane"/>
    <property type="evidence" value="ECO:0007669"/>
    <property type="project" value="UniProtKB-SubCell"/>
</dbReference>
<gene>
    <name evidence="6" type="ORF">B2A_00237</name>
</gene>
<dbReference type="EMBL" id="AUZZ01000169">
    <property type="protein sequence ID" value="EQD68942.1"/>
    <property type="molecule type" value="Genomic_DNA"/>
</dbReference>
<evidence type="ECO:0000256" key="3">
    <source>
        <dbReference type="ARBA" id="ARBA00022989"/>
    </source>
</evidence>